<dbReference type="Gene3D" id="3.30.560.10">
    <property type="entry name" value="Glucose Oxidase, domain 3"/>
    <property type="match status" value="1"/>
</dbReference>
<dbReference type="OrthoDB" id="269227at2759"/>
<reference evidence="1 2" key="1">
    <citation type="submission" date="2014-04" db="EMBL/GenBank/DDBJ databases">
        <authorList>
            <consortium name="DOE Joint Genome Institute"/>
            <person name="Kuo A."/>
            <person name="Kohler A."/>
            <person name="Nagy L.G."/>
            <person name="Floudas D."/>
            <person name="Copeland A."/>
            <person name="Barry K.W."/>
            <person name="Cichocki N."/>
            <person name="Veneault-Fourrey C."/>
            <person name="LaButti K."/>
            <person name="Lindquist E.A."/>
            <person name="Lipzen A."/>
            <person name="Lundell T."/>
            <person name="Morin E."/>
            <person name="Murat C."/>
            <person name="Sun H."/>
            <person name="Tunlid A."/>
            <person name="Henrissat B."/>
            <person name="Grigoriev I.V."/>
            <person name="Hibbett D.S."/>
            <person name="Martin F."/>
            <person name="Nordberg H.P."/>
            <person name="Cantor M.N."/>
            <person name="Hua S.X."/>
        </authorList>
    </citation>
    <scope>NUCLEOTIDE SEQUENCE [LARGE SCALE GENOMIC DNA]</scope>
    <source>
        <strain evidence="1 2">LaAM-08-1</strain>
    </source>
</reference>
<dbReference type="AlphaFoldDB" id="A0A0C9XJK1"/>
<protein>
    <submittedName>
        <fullName evidence="1">GMC oxidoreductase</fullName>
    </submittedName>
</protein>
<organism evidence="1 2">
    <name type="scientific">Laccaria amethystina LaAM-08-1</name>
    <dbReference type="NCBI Taxonomy" id="1095629"/>
    <lineage>
        <taxon>Eukaryota</taxon>
        <taxon>Fungi</taxon>
        <taxon>Dikarya</taxon>
        <taxon>Basidiomycota</taxon>
        <taxon>Agaricomycotina</taxon>
        <taxon>Agaricomycetes</taxon>
        <taxon>Agaricomycetidae</taxon>
        <taxon>Agaricales</taxon>
        <taxon>Agaricineae</taxon>
        <taxon>Hydnangiaceae</taxon>
        <taxon>Laccaria</taxon>
    </lineage>
</organism>
<reference evidence="2" key="2">
    <citation type="submission" date="2015-01" db="EMBL/GenBank/DDBJ databases">
        <title>Evolutionary Origins and Diversification of the Mycorrhizal Mutualists.</title>
        <authorList>
            <consortium name="DOE Joint Genome Institute"/>
            <consortium name="Mycorrhizal Genomics Consortium"/>
            <person name="Kohler A."/>
            <person name="Kuo A."/>
            <person name="Nagy L.G."/>
            <person name="Floudas D."/>
            <person name="Copeland A."/>
            <person name="Barry K.W."/>
            <person name="Cichocki N."/>
            <person name="Veneault-Fourrey C."/>
            <person name="LaButti K."/>
            <person name="Lindquist E.A."/>
            <person name="Lipzen A."/>
            <person name="Lundell T."/>
            <person name="Morin E."/>
            <person name="Murat C."/>
            <person name="Riley R."/>
            <person name="Ohm R."/>
            <person name="Sun H."/>
            <person name="Tunlid A."/>
            <person name="Henrissat B."/>
            <person name="Grigoriev I.V."/>
            <person name="Hibbett D.S."/>
            <person name="Martin F."/>
        </authorList>
    </citation>
    <scope>NUCLEOTIDE SEQUENCE [LARGE SCALE GENOMIC DNA]</scope>
    <source>
        <strain evidence="2">LaAM-08-1</strain>
    </source>
</reference>
<dbReference type="STRING" id="1095629.A0A0C9XJK1"/>
<dbReference type="Proteomes" id="UP000054477">
    <property type="component" value="Unassembled WGS sequence"/>
</dbReference>
<evidence type="ECO:0000313" key="2">
    <source>
        <dbReference type="Proteomes" id="UP000054477"/>
    </source>
</evidence>
<keyword evidence="2" id="KW-1185">Reference proteome</keyword>
<evidence type="ECO:0000313" key="1">
    <source>
        <dbReference type="EMBL" id="KIK01659.1"/>
    </source>
</evidence>
<sequence>MSNPSFFLPSVRLPGLNASICPRRLIRRQPDVHRPSKRSQVSVWSKLISDDTWSWDNPPISSVESTAGMQFKTSSRGSDGPLQATYPAYMVPITTNRLPTLNSTGIPASSNAYNGINTGGFFATSAINPFN</sequence>
<name>A0A0C9XJK1_9AGAR</name>
<dbReference type="EMBL" id="KN838603">
    <property type="protein sequence ID" value="KIK01659.1"/>
    <property type="molecule type" value="Genomic_DNA"/>
</dbReference>
<proteinExistence type="predicted"/>
<accession>A0A0C9XJK1</accession>
<gene>
    <name evidence="1" type="ORF">K443DRAFT_552185</name>
</gene>
<dbReference type="HOGENOM" id="CLU_153345_0_0_1"/>